<organism evidence="2 3">
    <name type="scientific">Gossypium arboreum</name>
    <name type="common">Tree cotton</name>
    <name type="synonym">Gossypium nanking</name>
    <dbReference type="NCBI Taxonomy" id="29729"/>
    <lineage>
        <taxon>Eukaryota</taxon>
        <taxon>Viridiplantae</taxon>
        <taxon>Streptophyta</taxon>
        <taxon>Embryophyta</taxon>
        <taxon>Tracheophyta</taxon>
        <taxon>Spermatophyta</taxon>
        <taxon>Magnoliopsida</taxon>
        <taxon>eudicotyledons</taxon>
        <taxon>Gunneridae</taxon>
        <taxon>Pentapetalae</taxon>
        <taxon>rosids</taxon>
        <taxon>malvids</taxon>
        <taxon>Malvales</taxon>
        <taxon>Malvaceae</taxon>
        <taxon>Malvoideae</taxon>
        <taxon>Gossypium</taxon>
    </lineage>
</organism>
<dbReference type="EMBL" id="JRRC01458705">
    <property type="protein sequence ID" value="KHG06721.1"/>
    <property type="molecule type" value="Genomic_DNA"/>
</dbReference>
<gene>
    <name evidence="2" type="ORF">F383_33369</name>
    <name evidence="1" type="ORF">F383_33794</name>
</gene>
<proteinExistence type="predicted"/>
<evidence type="ECO:0000313" key="1">
    <source>
        <dbReference type="EMBL" id="KHG06721.1"/>
    </source>
</evidence>
<reference evidence="2" key="1">
    <citation type="submission" date="2014-09" db="EMBL/GenBank/DDBJ databases">
        <title>G. arboreum L. cv. AKA8401 A2 genome assembly version 1.0.</title>
        <authorList>
            <person name="Mudge J."/>
            <person name="Ramaraj T."/>
            <person name="Lindquist I.E."/>
            <person name="Bharti A.K."/>
            <person name="Sundararajan A."/>
            <person name="Cameron C.T."/>
            <person name="Woodward J.E."/>
            <person name="May G.D."/>
            <person name="Brubaker C."/>
            <person name="Broadhvest J."/>
            <person name="Wilkins T.A."/>
        </authorList>
    </citation>
    <scope>NUCLEOTIDE SEQUENCE</scope>
</reference>
<dbReference type="EMBL" id="JRRC01465272">
    <property type="protein sequence ID" value="KHG07021.1"/>
    <property type="molecule type" value="Genomic_DNA"/>
</dbReference>
<dbReference type="AlphaFoldDB" id="A0A0B0N7D1"/>
<evidence type="ECO:0000313" key="3">
    <source>
        <dbReference type="Proteomes" id="UP000032142"/>
    </source>
</evidence>
<evidence type="ECO:0000313" key="2">
    <source>
        <dbReference type="EMBL" id="KHG07021.1"/>
    </source>
</evidence>
<sequence length="28" mass="3169">MILIWMKFYGLVSCESVPALDMGKGCYI</sequence>
<reference evidence="3" key="2">
    <citation type="submission" date="2014-09" db="EMBL/GenBank/DDBJ databases">
        <authorList>
            <person name="Mudge J."/>
            <person name="Ramaraj T."/>
            <person name="Lindquist I.E."/>
            <person name="Bharti A.K."/>
            <person name="Sundararajan A."/>
            <person name="Cameron C.T."/>
            <person name="Woodward J.E."/>
            <person name="May G.D."/>
            <person name="Brubaker C."/>
            <person name="Broadhvest J."/>
            <person name="Wilkins T.A."/>
        </authorList>
    </citation>
    <scope>NUCLEOTIDE SEQUENCE</scope>
    <source>
        <strain evidence="3">cv. AKA8401</strain>
    </source>
</reference>
<keyword evidence="3" id="KW-1185">Reference proteome</keyword>
<accession>A0A0B0N7D1</accession>
<dbReference type="Proteomes" id="UP000032142">
    <property type="component" value="Unassembled WGS sequence"/>
</dbReference>
<protein>
    <submittedName>
        <fullName evidence="2">Uncharacterized protein</fullName>
    </submittedName>
</protein>
<name>A0A0B0N7D1_GOSAR</name>
<comment type="caution">
    <text evidence="2">The sequence shown here is derived from an EMBL/GenBank/DDBJ whole genome shotgun (WGS) entry which is preliminary data.</text>
</comment>